<feature type="region of interest" description="Disordered" evidence="1">
    <location>
        <begin position="365"/>
        <end position="386"/>
    </location>
</feature>
<evidence type="ECO:0000313" key="3">
    <source>
        <dbReference type="EMBL" id="RMT83032.1"/>
    </source>
</evidence>
<evidence type="ECO:0000256" key="1">
    <source>
        <dbReference type="SAM" id="MobiDB-lite"/>
    </source>
</evidence>
<accession>A0A3M5PEL3</accession>
<proteinExistence type="predicted"/>
<dbReference type="AlphaFoldDB" id="A0A3M5PEL3"/>
<protein>
    <submittedName>
        <fullName evidence="3">Uncharacterized protein</fullName>
    </submittedName>
</protein>
<sequence>MSANNLTFRDELKIMVKRLITHWQVFSVFLGGLGTLIGFYTIYKYTQTIGRPDLIAAIFDAKSALFFWLIIITIVVSAYLLILITTTGIFGLTASFLDDNHSTRARLTLILALPIALGITALIWSVYKTPYHNEITIGLSLIIFSIVNTALLHMSSTFRNAINRWVASSASSNPNSKFVRFTALFILNILILGTIVSAVFPALLIVKAYSGEDTPEAANDLMIASIVSACAMLIPVIAFYLTNANLFVRTTSLLTTLLIALFISIAISPGGSSYIVYQAAYLMSAREQSASYFLLTENYTKENFDEKTWGTVVIQDKKPVIEAFPLFSFGDTLLLCPEKFLKTERKDWPSKSPYCAVIKNSKAQRLPKNNETTKMSPLSKNQAAEQ</sequence>
<dbReference type="EMBL" id="RBTP01000017">
    <property type="protein sequence ID" value="RMT83032.1"/>
    <property type="molecule type" value="Genomic_DNA"/>
</dbReference>
<evidence type="ECO:0000256" key="2">
    <source>
        <dbReference type="SAM" id="Phobius"/>
    </source>
</evidence>
<feature type="transmembrane region" description="Helical" evidence="2">
    <location>
        <begin position="221"/>
        <end position="241"/>
    </location>
</feature>
<feature type="transmembrane region" description="Helical" evidence="2">
    <location>
        <begin position="20"/>
        <end position="43"/>
    </location>
</feature>
<dbReference type="OrthoDB" id="6836542at2"/>
<keyword evidence="2" id="KW-0812">Transmembrane</keyword>
<keyword evidence="2" id="KW-0472">Membrane</keyword>
<dbReference type="RefSeq" id="WP_122207712.1">
    <property type="nucleotide sequence ID" value="NZ_RBTP01000017.1"/>
</dbReference>
<evidence type="ECO:0000313" key="4">
    <source>
        <dbReference type="Proteomes" id="UP000273854"/>
    </source>
</evidence>
<name>A0A3M5PEL3_PSEVI</name>
<comment type="caution">
    <text evidence="3">The sequence shown here is derived from an EMBL/GenBank/DDBJ whole genome shotgun (WGS) entry which is preliminary data.</text>
</comment>
<feature type="transmembrane region" description="Helical" evidence="2">
    <location>
        <begin position="178"/>
        <end position="209"/>
    </location>
</feature>
<feature type="transmembrane region" description="Helical" evidence="2">
    <location>
        <begin position="109"/>
        <end position="127"/>
    </location>
</feature>
<organism evidence="3 4">
    <name type="scientific">Pseudomonas viridiflava</name>
    <name type="common">Phytomonas viridiflava</name>
    <dbReference type="NCBI Taxonomy" id="33069"/>
    <lineage>
        <taxon>Bacteria</taxon>
        <taxon>Pseudomonadati</taxon>
        <taxon>Pseudomonadota</taxon>
        <taxon>Gammaproteobacteria</taxon>
        <taxon>Pseudomonadales</taxon>
        <taxon>Pseudomonadaceae</taxon>
        <taxon>Pseudomonas</taxon>
    </lineage>
</organism>
<feature type="transmembrane region" description="Helical" evidence="2">
    <location>
        <begin position="253"/>
        <end position="277"/>
    </location>
</feature>
<keyword evidence="2" id="KW-1133">Transmembrane helix</keyword>
<dbReference type="Proteomes" id="UP000273854">
    <property type="component" value="Unassembled WGS sequence"/>
</dbReference>
<gene>
    <name evidence="3" type="ORF">ALP40_200066</name>
</gene>
<reference evidence="3 4" key="1">
    <citation type="submission" date="2018-08" db="EMBL/GenBank/DDBJ databases">
        <title>Recombination of ecologically and evolutionarily significant loci maintains genetic cohesion in the Pseudomonas syringae species complex.</title>
        <authorList>
            <person name="Dillon M."/>
            <person name="Thakur S."/>
            <person name="Almeida R.N.D."/>
            <person name="Weir B.S."/>
            <person name="Guttman D.S."/>
        </authorList>
    </citation>
    <scope>NUCLEOTIDE SEQUENCE [LARGE SCALE GENOMIC DNA]</scope>
    <source>
        <strain evidence="3 4">ICMP 19473</strain>
    </source>
</reference>
<feature type="transmembrane region" description="Helical" evidence="2">
    <location>
        <begin position="64"/>
        <end position="97"/>
    </location>
</feature>